<feature type="compositionally biased region" description="Polar residues" evidence="8">
    <location>
        <begin position="184"/>
        <end position="193"/>
    </location>
</feature>
<reference evidence="10" key="1">
    <citation type="submission" date="2021-12" db="EMBL/GenBank/DDBJ databases">
        <title>Convergent genome expansion in fungi linked to evolution of root-endophyte symbiosis.</title>
        <authorList>
            <consortium name="DOE Joint Genome Institute"/>
            <person name="Ke Y.-H."/>
            <person name="Bonito G."/>
            <person name="Liao H.-L."/>
            <person name="Looney B."/>
            <person name="Rojas-Flechas A."/>
            <person name="Nash J."/>
            <person name="Hameed K."/>
            <person name="Schadt C."/>
            <person name="Martin F."/>
            <person name="Crous P.W."/>
            <person name="Miettinen O."/>
            <person name="Magnuson J.K."/>
            <person name="Labbe J."/>
            <person name="Jacobson D."/>
            <person name="Doktycz M.J."/>
            <person name="Veneault-Fourrey C."/>
            <person name="Kuo A."/>
            <person name="Mondo S."/>
            <person name="Calhoun S."/>
            <person name="Riley R."/>
            <person name="Ohm R."/>
            <person name="LaButti K."/>
            <person name="Andreopoulos B."/>
            <person name="Pangilinan J."/>
            <person name="Nolan M."/>
            <person name="Tritt A."/>
            <person name="Clum A."/>
            <person name="Lipzen A."/>
            <person name="Daum C."/>
            <person name="Barry K."/>
            <person name="Grigoriev I.V."/>
            <person name="Vilgalys R."/>
        </authorList>
    </citation>
    <scope>NUCLEOTIDE SEQUENCE</scope>
    <source>
        <strain evidence="10">PMI_201</strain>
    </source>
</reference>
<feature type="compositionally biased region" description="Polar residues" evidence="8">
    <location>
        <begin position="504"/>
        <end position="527"/>
    </location>
</feature>
<feature type="compositionally biased region" description="Basic and acidic residues" evidence="8">
    <location>
        <begin position="708"/>
        <end position="761"/>
    </location>
</feature>
<evidence type="ECO:0000256" key="6">
    <source>
        <dbReference type="ARBA" id="ARBA00022884"/>
    </source>
</evidence>
<feature type="compositionally biased region" description="Pro residues" evidence="8">
    <location>
        <begin position="403"/>
        <end position="417"/>
    </location>
</feature>
<dbReference type="FunFam" id="1.25.40.180:FF:000020">
    <property type="entry name" value="Eukaryotic translation initiation factor subunit"/>
    <property type="match status" value="1"/>
</dbReference>
<dbReference type="FunFam" id="1.20.970.30:FF:000001">
    <property type="entry name" value="Eukaryotic translation initiation factor subunit eIF-4F, putative"/>
    <property type="match status" value="1"/>
</dbReference>
<feature type="compositionally biased region" description="Low complexity" evidence="8">
    <location>
        <begin position="17"/>
        <end position="41"/>
    </location>
</feature>
<dbReference type="Pfam" id="PF02854">
    <property type="entry name" value="MIF4G"/>
    <property type="match status" value="1"/>
</dbReference>
<feature type="compositionally biased region" description="Low complexity" evidence="8">
    <location>
        <begin position="529"/>
        <end position="544"/>
    </location>
</feature>
<evidence type="ECO:0000313" key="11">
    <source>
        <dbReference type="Proteomes" id="UP001201262"/>
    </source>
</evidence>
<feature type="compositionally biased region" description="Basic and acidic residues" evidence="8">
    <location>
        <begin position="911"/>
        <end position="924"/>
    </location>
</feature>
<evidence type="ECO:0000256" key="8">
    <source>
        <dbReference type="SAM" id="MobiDB-lite"/>
    </source>
</evidence>
<dbReference type="GO" id="GO:0016281">
    <property type="term" value="C:eukaryotic translation initiation factor 4F complex"/>
    <property type="evidence" value="ECO:0007669"/>
    <property type="project" value="TreeGrafter"/>
</dbReference>
<dbReference type="Proteomes" id="UP001201262">
    <property type="component" value="Unassembled WGS sequence"/>
</dbReference>
<evidence type="ECO:0000256" key="5">
    <source>
        <dbReference type="ARBA" id="ARBA00022553"/>
    </source>
</evidence>
<feature type="compositionally biased region" description="Polar residues" evidence="8">
    <location>
        <begin position="1418"/>
        <end position="1440"/>
    </location>
</feature>
<feature type="compositionally biased region" description="Gly residues" evidence="8">
    <location>
        <begin position="986"/>
        <end position="995"/>
    </location>
</feature>
<gene>
    <name evidence="10" type="ORF">BGW36DRAFT_393925</name>
</gene>
<feature type="region of interest" description="Disordered" evidence="8">
    <location>
        <begin position="1"/>
        <end position="329"/>
    </location>
</feature>
<sequence length="1517" mass="162193">MSSISQKQPGLQSQGQSNSTPAASNASSTANSAARSHASATKKSTDSEAAAAHHGKSPSTTLSVNGKSSMQNNQPSGVTIVNGAPSSQGGDHSRKQSVTISSTGTTGYLPNGGPAAGANRNSIQFGAVDQEGSPAMASSVAVPAGQAQGGLGVAQPANPRATSPSTSPSPIPQPASSGGRPPSTYHSQGNGPNFGSFPESGDPRQMRPNQAPLGPGHQATHLRRESSQSAHSDHIPGGPGGPGRGGYPHQGGRGRAYSQSGYQNPMAYSPGPNFRSTQNQPRGGSNMAPQYHGPNQGRPLGPFPNSPHQAARSPAVPNAHPVTPQMNQVPMAHAQMPNQHYGSYNQHMAPQNVRRDFSMPSKPFRNPKSRSYQKEPPKAKHSQGTRTRRDLTAPAQASQPLPSTLPPPPVNIPSPNIPPPMNFLPRFPSLNLAPESGQFERYLTLLKPQNYPQGYDPNYYYAAYGMQHNMYMTPPSPQPRPGMPYTPQAPYMGNQYQAGGVQPPAQSTPLSRNPSQVSNDRPGSSLGQGPAPTGAPTPGHAHTASRTSNSPAPQKNTFVIPTPKKSAIVIKDPNSGAVKVPSSCHPVACEELGSYSPPRTTSGAEHIRSDSKSVKTDEEKKKELRDAVRLKIEQEEAEQRRKEEDARKAIENLSLEEKVDDKKAKETAAQPPKAEAAPAPQPAAEKKPEEKPAPAPAPAADDEIDFDAIERELAEIEAKELAAEAEYYKRKQTQKEEEERKKKEEDEAWERNMKQAEREAEAIEEARIKKLEAGGEVDDSKKSSELFASLRKGGITADEGAAPPTPDDSGAATPVSVSDASMGPPSKPASVTKQKPGPLKLETSKAVEPPQPSAALKSLTGAKFLESLSSVTYPSTIVSPNPALNVNAPSDRKFKYNKEFLLQFQNVFKEKPTLDWDQRVRETVGDSGDSSRPQSARTPGMGGRNTSRPGIPSTFKIGSFVHGGFPTAAGTSKDGFPNPGSRTPSMGGGPFGPFGSGRPVSIGPGGPGRSGSSAAMNNMPGTPRSLSKNTRTSSKRDKHVGKKEEDSNKAMPLTAGTTLKPLVVSTGGWKPRSLVQPSTGPTPGGDSGYLAPDVVQRKVKSNLNKMTPENFDRISEQILTIVSQSKDETDGRTLRQVIQLTFEKATDEAHWAPMYAKFCKRMLESMSAEIKDESIRDRNGNVVAGGSLFRKYLLNRCQEEFERGWKVNLPPKPEGETEEAVMLSDEYYTAAAAKRRGLGLVKFIGELYKLGMLTERIMHECVKKLVDYEGIPDEAEVESLTSLLRTIGASLDVSEKGHAMMDAYFARISMMMETPNLPSRLKFMLLDVLDLRSAGWRSKDGDKGPKTLSEIREEAARAQHEAEMERLRQQASRGGGRMPLGRGDARNFSGDYRNQAPPPDFASSKVGTDDLRRLKTARTANQPMSFGPSSMFGSRSNSGRKNLGPGGNLVRGGEDSGASSRTGTPPAGKKEDKEAASSINAFSALASLEDNMATSPPSNPTSPELTKSQPVKNEEAA</sequence>
<evidence type="ECO:0000256" key="1">
    <source>
        <dbReference type="ARBA" id="ARBA00004496"/>
    </source>
</evidence>
<comment type="subcellular location">
    <subcellularLocation>
        <location evidence="1">Cytoplasm</location>
    </subcellularLocation>
</comment>
<dbReference type="EMBL" id="JAJTJA010000002">
    <property type="protein sequence ID" value="KAH8703655.1"/>
    <property type="molecule type" value="Genomic_DNA"/>
</dbReference>
<feature type="region of interest" description="Disordered" evidence="8">
    <location>
        <begin position="911"/>
        <end position="1090"/>
    </location>
</feature>
<dbReference type="InterPro" id="IPR016024">
    <property type="entry name" value="ARM-type_fold"/>
</dbReference>
<dbReference type="InterPro" id="IPR036211">
    <property type="entry name" value="eIF4G_eIF4E-bd_sf"/>
</dbReference>
<feature type="compositionally biased region" description="Polar residues" evidence="8">
    <location>
        <begin position="57"/>
        <end position="108"/>
    </location>
</feature>
<dbReference type="InterPro" id="IPR022745">
    <property type="entry name" value="eIF4G1_eIF4E-bd"/>
</dbReference>
<dbReference type="SMART" id="SM00543">
    <property type="entry name" value="MIF4G"/>
    <property type="match status" value="1"/>
</dbReference>
<dbReference type="SUPFAM" id="SSF101489">
    <property type="entry name" value="Eukaryotic initiation factor 4f subunit eIF4g, eIF4e-binding domain"/>
    <property type="match status" value="1"/>
</dbReference>
<feature type="region of interest" description="Disordered" evidence="8">
    <location>
        <begin position="1369"/>
        <end position="1517"/>
    </location>
</feature>
<dbReference type="Pfam" id="PF12152">
    <property type="entry name" value="eIF_4G1"/>
    <property type="match status" value="1"/>
</dbReference>
<feature type="compositionally biased region" description="Polar residues" evidence="8">
    <location>
        <begin position="274"/>
        <end position="283"/>
    </location>
</feature>
<feature type="compositionally biased region" description="Polar residues" evidence="8">
    <location>
        <begin position="1492"/>
        <end position="1511"/>
    </location>
</feature>
<dbReference type="PANTHER" id="PTHR23253">
    <property type="entry name" value="EUKARYOTIC TRANSLATION INITIATION FACTOR 4 GAMMA"/>
    <property type="match status" value="1"/>
</dbReference>
<keyword evidence="4" id="KW-0396">Initiation factor</keyword>
<evidence type="ECO:0000256" key="2">
    <source>
        <dbReference type="ARBA" id="ARBA00005775"/>
    </source>
</evidence>
<keyword evidence="7" id="KW-0648">Protein biosynthesis</keyword>
<feature type="region of interest" description="Disordered" evidence="8">
    <location>
        <begin position="790"/>
        <end position="854"/>
    </location>
</feature>
<dbReference type="SUPFAM" id="SSF48371">
    <property type="entry name" value="ARM repeat"/>
    <property type="match status" value="1"/>
</dbReference>
<organism evidence="10 11">
    <name type="scientific">Talaromyces proteolyticus</name>
    <dbReference type="NCBI Taxonomy" id="1131652"/>
    <lineage>
        <taxon>Eukaryota</taxon>
        <taxon>Fungi</taxon>
        <taxon>Dikarya</taxon>
        <taxon>Ascomycota</taxon>
        <taxon>Pezizomycotina</taxon>
        <taxon>Eurotiomycetes</taxon>
        <taxon>Eurotiomycetidae</taxon>
        <taxon>Eurotiales</taxon>
        <taxon>Trichocomaceae</taxon>
        <taxon>Talaromyces</taxon>
        <taxon>Talaromyces sect. Bacilispori</taxon>
    </lineage>
</organism>
<comment type="caution">
    <text evidence="10">The sequence shown here is derived from an EMBL/GenBank/DDBJ whole genome shotgun (WGS) entry which is preliminary data.</text>
</comment>
<feature type="compositionally biased region" description="Basic and acidic residues" evidence="8">
    <location>
        <begin position="605"/>
        <end position="666"/>
    </location>
</feature>
<feature type="compositionally biased region" description="Low complexity" evidence="8">
    <location>
        <begin position="667"/>
        <end position="678"/>
    </location>
</feature>
<feature type="region of interest" description="Disordered" evidence="8">
    <location>
        <begin position="473"/>
        <end position="565"/>
    </location>
</feature>
<name>A0AAD4Q547_9EURO</name>
<feature type="compositionally biased region" description="Low complexity" evidence="8">
    <location>
        <begin position="133"/>
        <end position="146"/>
    </location>
</feature>
<protein>
    <recommendedName>
        <fullName evidence="9">MIF4G domain-containing protein</fullName>
    </recommendedName>
</protein>
<feature type="compositionally biased region" description="Polar residues" evidence="8">
    <location>
        <begin position="545"/>
        <end position="559"/>
    </location>
</feature>
<feature type="compositionally biased region" description="Basic and acidic residues" evidence="8">
    <location>
        <begin position="222"/>
        <end position="234"/>
    </location>
</feature>
<feature type="compositionally biased region" description="Polar residues" evidence="8">
    <location>
        <begin position="928"/>
        <end position="937"/>
    </location>
</feature>
<comment type="similarity">
    <text evidence="2">Belongs to the eukaryotic initiation factor 4G family.</text>
</comment>
<feature type="compositionally biased region" description="Pro residues" evidence="8">
    <location>
        <begin position="474"/>
        <end position="484"/>
    </location>
</feature>
<accession>A0AAD4Q547</accession>
<feature type="compositionally biased region" description="Polar residues" evidence="8">
    <location>
        <begin position="1"/>
        <end position="16"/>
    </location>
</feature>
<evidence type="ECO:0000256" key="7">
    <source>
        <dbReference type="ARBA" id="ARBA00022917"/>
    </source>
</evidence>
<dbReference type="GO" id="GO:0010494">
    <property type="term" value="C:cytoplasmic stress granule"/>
    <property type="evidence" value="ECO:0007669"/>
    <property type="project" value="UniProtKB-ARBA"/>
</dbReference>
<dbReference type="Gene3D" id="1.20.970.30">
    <property type="entry name" value="eIF4G, eIF4E-binding domain"/>
    <property type="match status" value="1"/>
</dbReference>
<dbReference type="Gene3D" id="1.25.40.180">
    <property type="match status" value="1"/>
</dbReference>
<evidence type="ECO:0000259" key="9">
    <source>
        <dbReference type="SMART" id="SM00543"/>
    </source>
</evidence>
<dbReference type="InterPro" id="IPR003890">
    <property type="entry name" value="MIF4G-like_typ-3"/>
</dbReference>
<dbReference type="RefSeq" id="XP_046076673.1">
    <property type="nucleotide sequence ID" value="XM_046217861.1"/>
</dbReference>
<dbReference type="GO" id="GO:0003743">
    <property type="term" value="F:translation initiation factor activity"/>
    <property type="evidence" value="ECO:0007669"/>
    <property type="project" value="UniProtKB-KW"/>
</dbReference>
<dbReference type="GeneID" id="70248148"/>
<feature type="compositionally biased region" description="Low complexity" evidence="8">
    <location>
        <begin position="153"/>
        <end position="166"/>
    </location>
</feature>
<dbReference type="GO" id="GO:0003729">
    <property type="term" value="F:mRNA binding"/>
    <property type="evidence" value="ECO:0007669"/>
    <property type="project" value="TreeGrafter"/>
</dbReference>
<dbReference type="PANTHER" id="PTHR23253:SF9">
    <property type="entry name" value="EUKARYOTIC TRANSLATION INITIATION FACTOR 4 GAMMA 2"/>
    <property type="match status" value="1"/>
</dbReference>
<evidence type="ECO:0000313" key="10">
    <source>
        <dbReference type="EMBL" id="KAH8703655.1"/>
    </source>
</evidence>
<keyword evidence="3" id="KW-0963">Cytoplasm</keyword>
<evidence type="ECO:0000256" key="4">
    <source>
        <dbReference type="ARBA" id="ARBA00022540"/>
    </source>
</evidence>
<keyword evidence="5" id="KW-0597">Phosphoprotein</keyword>
<feature type="compositionally biased region" description="Polar residues" evidence="8">
    <location>
        <begin position="1014"/>
        <end position="1032"/>
    </location>
</feature>
<feature type="region of interest" description="Disordered" evidence="8">
    <location>
        <begin position="355"/>
        <end position="417"/>
    </location>
</feature>
<keyword evidence="11" id="KW-1185">Reference proteome</keyword>
<feature type="compositionally biased region" description="Gly residues" evidence="8">
    <location>
        <begin position="237"/>
        <end position="254"/>
    </location>
</feature>
<keyword evidence="6" id="KW-0694">RNA-binding</keyword>
<evidence type="ECO:0000256" key="3">
    <source>
        <dbReference type="ARBA" id="ARBA00022490"/>
    </source>
</evidence>
<feature type="region of interest" description="Disordered" evidence="8">
    <location>
        <begin position="588"/>
        <end position="761"/>
    </location>
</feature>
<proteinExistence type="inferred from homology"/>
<feature type="domain" description="MIF4G" evidence="9">
    <location>
        <begin position="1096"/>
        <end position="1335"/>
    </location>
</feature>